<dbReference type="EMBL" id="FQZG01000016">
    <property type="protein sequence ID" value="SHI82886.1"/>
    <property type="molecule type" value="Genomic_DNA"/>
</dbReference>
<dbReference type="InterPro" id="IPR027417">
    <property type="entry name" value="P-loop_NTPase"/>
</dbReference>
<dbReference type="Gene3D" id="3.40.50.300">
    <property type="entry name" value="P-loop containing nucleotide triphosphate hydrolases"/>
    <property type="match status" value="2"/>
</dbReference>
<dbReference type="PANTHER" id="PTHR43581">
    <property type="entry name" value="ATP/GTP PHOSPHATASE"/>
    <property type="match status" value="1"/>
</dbReference>
<feature type="region of interest" description="Disordered" evidence="1">
    <location>
        <begin position="596"/>
        <end position="621"/>
    </location>
</feature>
<evidence type="ECO:0000313" key="3">
    <source>
        <dbReference type="EMBL" id="SHI82886.1"/>
    </source>
</evidence>
<dbReference type="RefSeq" id="WP_084189395.1">
    <property type="nucleotide sequence ID" value="NZ_FQZG01000016.1"/>
</dbReference>
<dbReference type="STRING" id="1123357.SAMN02745244_01163"/>
<protein>
    <submittedName>
        <fullName evidence="3">AAA domain-containing protein, putative AbiEii toxin, Type IV TA system</fullName>
    </submittedName>
</protein>
<dbReference type="SUPFAM" id="SSF52540">
    <property type="entry name" value="P-loop containing nucleoside triphosphate hydrolases"/>
    <property type="match status" value="1"/>
</dbReference>
<sequence>MYLREIRIVNDGPNEDVSISLPLGDQGTPKPLVVVGENGSGKSNLLSIIADALVEGAAQHHSDVVPRSGGTDRPWMRIVGGTTLRRGTQGGFALLHFTHDNGPLIYAEKAGHYPTTDLPMDLTPELKEGATWSDAGPAKTFKLSEEQSRQIYSSGCYAFFPASRSEVPHWLNGESLPSKPFSTAVRFSGRLGKPLYVEQGIESLSQWIPGLIMDSRPTVARAPGPPNSNQWTLTSTSFQMHLSSRELADRVLRVILDDPEAGFVWVNRFTGLEYFSPKAAARLPLAALSSGQATLLSIFGTILRQCDAASNGDPTSASGICVIDEIDAHVHVDLTYRAIPELMAMFTGIQFITSAHSPLLVLGMQSKFGDDHMLVTEMPFGRSVTAEGYREFKNALDVLRSTQGFDSLVIERLNSQSSPLILCEGETDPKYIETAMELLGEGAILSGITTDWIGMRSKSTGGSIGAGKDNLHRAWQLLTANPELTGRPVMLLYDNDAKKPDVDEGRISVRTLPTNPENVYVRNGIENLLTPNVFLPDMFSEHTHDDGNGKTVTIRELNKSALCARLCDERRDASNFLGFNAVVEIIREWRERLGLDAKPASSADSERPTGDPEVGTEPAER</sequence>
<dbReference type="AlphaFoldDB" id="A0A1M6EBL3"/>
<evidence type="ECO:0000259" key="2">
    <source>
        <dbReference type="Pfam" id="PF13304"/>
    </source>
</evidence>
<dbReference type="InterPro" id="IPR003959">
    <property type="entry name" value="ATPase_AAA_core"/>
</dbReference>
<organism evidence="3 4">
    <name type="scientific">Tessaracoccus bendigoensis DSM 12906</name>
    <dbReference type="NCBI Taxonomy" id="1123357"/>
    <lineage>
        <taxon>Bacteria</taxon>
        <taxon>Bacillati</taxon>
        <taxon>Actinomycetota</taxon>
        <taxon>Actinomycetes</taxon>
        <taxon>Propionibacteriales</taxon>
        <taxon>Propionibacteriaceae</taxon>
        <taxon>Tessaracoccus</taxon>
    </lineage>
</organism>
<dbReference type="InterPro" id="IPR051396">
    <property type="entry name" value="Bact_Antivir_Def_Nuclease"/>
</dbReference>
<dbReference type="GO" id="GO:0016887">
    <property type="term" value="F:ATP hydrolysis activity"/>
    <property type="evidence" value="ECO:0007669"/>
    <property type="project" value="InterPro"/>
</dbReference>
<feature type="domain" description="ATPase AAA-type core" evidence="2">
    <location>
        <begin position="253"/>
        <end position="361"/>
    </location>
</feature>
<name>A0A1M6EBL3_9ACTN</name>
<evidence type="ECO:0000256" key="1">
    <source>
        <dbReference type="SAM" id="MobiDB-lite"/>
    </source>
</evidence>
<proteinExistence type="predicted"/>
<gene>
    <name evidence="3" type="ORF">SAMN02745244_01163</name>
</gene>
<evidence type="ECO:0000313" key="4">
    <source>
        <dbReference type="Proteomes" id="UP000184512"/>
    </source>
</evidence>
<dbReference type="Proteomes" id="UP000184512">
    <property type="component" value="Unassembled WGS sequence"/>
</dbReference>
<accession>A0A1M6EBL3</accession>
<dbReference type="Pfam" id="PF13304">
    <property type="entry name" value="AAA_21"/>
    <property type="match status" value="1"/>
</dbReference>
<dbReference type="GO" id="GO:0005524">
    <property type="term" value="F:ATP binding"/>
    <property type="evidence" value="ECO:0007669"/>
    <property type="project" value="InterPro"/>
</dbReference>
<dbReference type="PANTHER" id="PTHR43581:SF4">
    <property type="entry name" value="ATP_GTP PHOSPHATASE"/>
    <property type="match status" value="1"/>
</dbReference>
<keyword evidence="4" id="KW-1185">Reference proteome</keyword>
<reference evidence="3 4" key="1">
    <citation type="submission" date="2016-11" db="EMBL/GenBank/DDBJ databases">
        <authorList>
            <person name="Jaros S."/>
            <person name="Januszkiewicz K."/>
            <person name="Wedrychowicz H."/>
        </authorList>
    </citation>
    <scope>NUCLEOTIDE SEQUENCE [LARGE SCALE GENOMIC DNA]</scope>
    <source>
        <strain evidence="3 4">DSM 12906</strain>
    </source>
</reference>
<dbReference type="OrthoDB" id="9784297at2"/>